<evidence type="ECO:0000256" key="4">
    <source>
        <dbReference type="SAM" id="Phobius"/>
    </source>
</evidence>
<keyword evidence="4" id="KW-0472">Membrane</keyword>
<dbReference type="EMBL" id="NMUH01001378">
    <property type="protein sequence ID" value="MQL91786.1"/>
    <property type="molecule type" value="Genomic_DNA"/>
</dbReference>
<dbReference type="GO" id="GO:0006820">
    <property type="term" value="P:monoatomic anion transport"/>
    <property type="evidence" value="ECO:0007669"/>
    <property type="project" value="TreeGrafter"/>
</dbReference>
<evidence type="ECO:0000256" key="1">
    <source>
        <dbReference type="ARBA" id="ARBA00004141"/>
    </source>
</evidence>
<evidence type="ECO:0000256" key="3">
    <source>
        <dbReference type="SAM" id="MobiDB-lite"/>
    </source>
</evidence>
<dbReference type="OrthoDB" id="544685at2759"/>
<sequence>MLRSKTRSRLMDPSPLQSSEVHWRAPSSDRFRSGPLGQQQFDEDDDDPFLDEDLPDEYRRRHARFSVLIVLEWISLILIVGALACSLSIPSLERQTLWNLHLWKWELMVLVLICGRLVSGWGIRVVVFLIERNFLLRKRVLYFVYGLRRAVQNCLWLGLVLMAWYCIFDEKLEREGKMRPLSYTTKILICLLVATVVRLLKTIFVKVLASSFHVSTYFDRIQESLFNQYVIETLSGPPVVEDEQLMAEVQKLRDAGATVPPPLGRAGGLVESRGGISAGRRTRGSQSTICIC</sequence>
<feature type="compositionally biased region" description="Basic and acidic residues" evidence="3">
    <location>
        <begin position="21"/>
        <end position="32"/>
    </location>
</feature>
<accession>A0A843V992</accession>
<gene>
    <name evidence="5" type="ORF">Taro_024399</name>
</gene>
<proteinExistence type="inferred from homology"/>
<evidence type="ECO:0000256" key="2">
    <source>
        <dbReference type="ARBA" id="ARBA00008017"/>
    </source>
</evidence>
<dbReference type="PANTHER" id="PTHR31618:SF1">
    <property type="entry name" value="EF-HAND DOMAIN-CONTAINING PROTEIN"/>
    <property type="match status" value="1"/>
</dbReference>
<comment type="caution">
    <text evidence="5">The sequence shown here is derived from an EMBL/GenBank/DDBJ whole genome shotgun (WGS) entry which is preliminary data.</text>
</comment>
<feature type="transmembrane region" description="Helical" evidence="4">
    <location>
        <begin position="67"/>
        <end position="89"/>
    </location>
</feature>
<evidence type="ECO:0000313" key="5">
    <source>
        <dbReference type="EMBL" id="MQL91786.1"/>
    </source>
</evidence>
<comment type="subcellular location">
    <subcellularLocation>
        <location evidence="1">Membrane</location>
        <topology evidence="1">Multi-pass membrane protein</topology>
    </subcellularLocation>
</comment>
<dbReference type="InterPro" id="IPR016688">
    <property type="entry name" value="MscS-like_plants/fungi"/>
</dbReference>
<dbReference type="Proteomes" id="UP000652761">
    <property type="component" value="Unassembled WGS sequence"/>
</dbReference>
<feature type="transmembrane region" description="Helical" evidence="4">
    <location>
        <begin position="109"/>
        <end position="130"/>
    </location>
</feature>
<feature type="transmembrane region" description="Helical" evidence="4">
    <location>
        <begin position="180"/>
        <end position="200"/>
    </location>
</feature>
<protein>
    <submittedName>
        <fullName evidence="5">Uncharacterized protein</fullName>
    </submittedName>
</protein>
<dbReference type="PANTHER" id="PTHR31618">
    <property type="entry name" value="MECHANOSENSITIVE ION CHANNEL PROTEIN 5"/>
    <property type="match status" value="1"/>
</dbReference>
<evidence type="ECO:0000313" key="6">
    <source>
        <dbReference type="Proteomes" id="UP000652761"/>
    </source>
</evidence>
<feature type="region of interest" description="Disordered" evidence="3">
    <location>
        <begin position="1"/>
        <end position="49"/>
    </location>
</feature>
<feature type="transmembrane region" description="Helical" evidence="4">
    <location>
        <begin position="150"/>
        <end position="168"/>
    </location>
</feature>
<organism evidence="5 6">
    <name type="scientific">Colocasia esculenta</name>
    <name type="common">Wild taro</name>
    <name type="synonym">Arum esculentum</name>
    <dbReference type="NCBI Taxonomy" id="4460"/>
    <lineage>
        <taxon>Eukaryota</taxon>
        <taxon>Viridiplantae</taxon>
        <taxon>Streptophyta</taxon>
        <taxon>Embryophyta</taxon>
        <taxon>Tracheophyta</taxon>
        <taxon>Spermatophyta</taxon>
        <taxon>Magnoliopsida</taxon>
        <taxon>Liliopsida</taxon>
        <taxon>Araceae</taxon>
        <taxon>Aroideae</taxon>
        <taxon>Colocasieae</taxon>
        <taxon>Colocasia</taxon>
    </lineage>
</organism>
<comment type="similarity">
    <text evidence="2">Belongs to the MscS (TC 1.A.23) family.</text>
</comment>
<keyword evidence="4" id="KW-0812">Transmembrane</keyword>
<keyword evidence="6" id="KW-1185">Reference proteome</keyword>
<dbReference type="GO" id="GO:0005886">
    <property type="term" value="C:plasma membrane"/>
    <property type="evidence" value="ECO:0007669"/>
    <property type="project" value="TreeGrafter"/>
</dbReference>
<dbReference type="AlphaFoldDB" id="A0A843V992"/>
<dbReference type="GO" id="GO:0008381">
    <property type="term" value="F:mechanosensitive monoatomic ion channel activity"/>
    <property type="evidence" value="ECO:0007669"/>
    <property type="project" value="TreeGrafter"/>
</dbReference>
<keyword evidence="4" id="KW-1133">Transmembrane helix</keyword>
<reference evidence="5" key="1">
    <citation type="submission" date="2017-07" db="EMBL/GenBank/DDBJ databases">
        <title>Taro Niue Genome Assembly and Annotation.</title>
        <authorList>
            <person name="Atibalentja N."/>
            <person name="Keating K."/>
            <person name="Fields C.J."/>
        </authorList>
    </citation>
    <scope>NUCLEOTIDE SEQUENCE</scope>
    <source>
        <strain evidence="5">Niue_2</strain>
        <tissue evidence="5">Leaf</tissue>
    </source>
</reference>
<name>A0A843V992_COLES</name>